<feature type="signal peptide" evidence="1">
    <location>
        <begin position="1"/>
        <end position="21"/>
    </location>
</feature>
<gene>
    <name evidence="2" type="ORF">GCM10017781_41290</name>
    <name evidence="3" type="ORF">HNQ07_004288</name>
</gene>
<protein>
    <submittedName>
        <fullName evidence="3">Uncharacterized protein</fullName>
    </submittedName>
</protein>
<evidence type="ECO:0000313" key="2">
    <source>
        <dbReference type="EMBL" id="GHF60774.1"/>
    </source>
</evidence>
<dbReference type="AlphaFoldDB" id="A0A7W8KKQ3"/>
<feature type="chain" id="PRO_5030613983" evidence="1">
    <location>
        <begin position="22"/>
        <end position="165"/>
    </location>
</feature>
<keyword evidence="1" id="KW-0732">Signal</keyword>
<dbReference type="Proteomes" id="UP000619376">
    <property type="component" value="Unassembled WGS sequence"/>
</dbReference>
<comment type="caution">
    <text evidence="3">The sequence shown here is derived from an EMBL/GenBank/DDBJ whole genome shotgun (WGS) entry which is preliminary data.</text>
</comment>
<dbReference type="Proteomes" id="UP000539473">
    <property type="component" value="Unassembled WGS sequence"/>
</dbReference>
<proteinExistence type="predicted"/>
<accession>A0A7W8KKQ3</accession>
<reference evidence="2" key="4">
    <citation type="submission" date="2024-05" db="EMBL/GenBank/DDBJ databases">
        <authorList>
            <person name="Sun Q."/>
            <person name="Zhou Y."/>
        </authorList>
    </citation>
    <scope>NUCLEOTIDE SEQUENCE</scope>
    <source>
        <strain evidence="2">CGMCC 1.18437</strain>
    </source>
</reference>
<evidence type="ECO:0000313" key="4">
    <source>
        <dbReference type="Proteomes" id="UP000539473"/>
    </source>
</evidence>
<evidence type="ECO:0000313" key="3">
    <source>
        <dbReference type="EMBL" id="MBB5378781.1"/>
    </source>
</evidence>
<reference evidence="2" key="1">
    <citation type="journal article" date="2014" name="Int. J. Syst. Evol. Microbiol.">
        <title>Complete genome of a new Firmicutes species belonging to the dominant human colonic microbiota ('Ruminococcus bicirculans') reveals two chromosomes and a selective capacity to utilize plant glucans.</title>
        <authorList>
            <consortium name="NISC Comparative Sequencing Program"/>
            <person name="Wegmann U."/>
            <person name="Louis P."/>
            <person name="Goesmann A."/>
            <person name="Henrissat B."/>
            <person name="Duncan S.H."/>
            <person name="Flint H.J."/>
        </authorList>
    </citation>
    <scope>NUCLEOTIDE SEQUENCE</scope>
    <source>
        <strain evidence="2">CGMCC 1.18437</strain>
    </source>
</reference>
<dbReference type="RefSeq" id="WP_184115546.1">
    <property type="nucleotide sequence ID" value="NZ_BNAJ01000014.1"/>
</dbReference>
<evidence type="ECO:0000256" key="1">
    <source>
        <dbReference type="SAM" id="SignalP"/>
    </source>
</evidence>
<name>A0A7W8KKQ3_9DEIO</name>
<organism evidence="3 4">
    <name type="scientific">Deinococcus metalli</name>
    <dbReference type="NCBI Taxonomy" id="1141878"/>
    <lineage>
        <taxon>Bacteria</taxon>
        <taxon>Thermotogati</taxon>
        <taxon>Deinococcota</taxon>
        <taxon>Deinococci</taxon>
        <taxon>Deinococcales</taxon>
        <taxon>Deinococcaceae</taxon>
        <taxon>Deinococcus</taxon>
    </lineage>
</organism>
<reference evidence="3 4" key="3">
    <citation type="submission" date="2020-08" db="EMBL/GenBank/DDBJ databases">
        <title>Genomic Encyclopedia of Type Strains, Phase IV (KMG-IV): sequencing the most valuable type-strain genomes for metagenomic binning, comparative biology and taxonomic classification.</title>
        <authorList>
            <person name="Goeker M."/>
        </authorList>
    </citation>
    <scope>NUCLEOTIDE SEQUENCE [LARGE SCALE GENOMIC DNA]</scope>
    <source>
        <strain evidence="3 4">DSM 27521</strain>
    </source>
</reference>
<dbReference type="EMBL" id="BNAJ01000014">
    <property type="protein sequence ID" value="GHF60774.1"/>
    <property type="molecule type" value="Genomic_DNA"/>
</dbReference>
<keyword evidence="5" id="KW-1185">Reference proteome</keyword>
<sequence>MGNLRIVLVSGLLLISTDGGAAFAQSLTVASRVTANLLPVLEAEEVTPVPQASVCTALAFRADPDGRPVIPAGARLLNAGIPEDEITDAVLEGLSLAFTGSGLKLGKDLVLLTGKLAWVPQGDAQLMVATFERGSFVGFFDSHTQNVRERLLFGVSGTQVCLVPG</sequence>
<dbReference type="EMBL" id="JACHFK010000015">
    <property type="protein sequence ID" value="MBB5378781.1"/>
    <property type="molecule type" value="Genomic_DNA"/>
</dbReference>
<evidence type="ECO:0000313" key="5">
    <source>
        <dbReference type="Proteomes" id="UP000619376"/>
    </source>
</evidence>
<reference evidence="5" key="2">
    <citation type="journal article" date="2019" name="Int. J. Syst. Evol. Microbiol.">
        <title>The Global Catalogue of Microorganisms (GCM) 10K type strain sequencing project: providing services to taxonomists for standard genome sequencing and annotation.</title>
        <authorList>
            <consortium name="The Broad Institute Genomics Platform"/>
            <consortium name="The Broad Institute Genome Sequencing Center for Infectious Disease"/>
            <person name="Wu L."/>
            <person name="Ma J."/>
        </authorList>
    </citation>
    <scope>NUCLEOTIDE SEQUENCE [LARGE SCALE GENOMIC DNA]</scope>
    <source>
        <strain evidence="5">CGMCC 1.18437</strain>
    </source>
</reference>